<dbReference type="Pfam" id="PF01724">
    <property type="entry name" value="DUF29"/>
    <property type="match status" value="1"/>
</dbReference>
<reference evidence="1 2" key="1">
    <citation type="submission" date="2020-04" db="EMBL/GenBank/DDBJ databases">
        <title>Enterovirga sp. isolate from soil.</title>
        <authorList>
            <person name="Chea S."/>
            <person name="Kim D.-U."/>
        </authorList>
    </citation>
    <scope>NUCLEOTIDE SEQUENCE [LARGE SCALE GENOMIC DNA]</scope>
    <source>
        <strain evidence="1 2">DB1703</strain>
    </source>
</reference>
<evidence type="ECO:0000313" key="1">
    <source>
        <dbReference type="EMBL" id="NNM71945.1"/>
    </source>
</evidence>
<dbReference type="AlphaFoldDB" id="A0A849I6J6"/>
<keyword evidence="2" id="KW-1185">Reference proteome</keyword>
<dbReference type="Gene3D" id="1.20.1220.20">
    <property type="entry name" value="Uncharcterised protein PF01724"/>
    <property type="match status" value="1"/>
</dbReference>
<comment type="caution">
    <text evidence="1">The sequence shown here is derived from an EMBL/GenBank/DDBJ whole genome shotgun (WGS) entry which is preliminary data.</text>
</comment>
<organism evidence="1 2">
    <name type="scientific">Enterovirga aerilata</name>
    <dbReference type="NCBI Taxonomy" id="2730920"/>
    <lineage>
        <taxon>Bacteria</taxon>
        <taxon>Pseudomonadati</taxon>
        <taxon>Pseudomonadota</taxon>
        <taxon>Alphaproteobacteria</taxon>
        <taxon>Hyphomicrobiales</taxon>
        <taxon>Methylobacteriaceae</taxon>
        <taxon>Enterovirga</taxon>
    </lineage>
</organism>
<dbReference type="PANTHER" id="PTHR34235:SF4">
    <property type="entry name" value="SLR0291 PROTEIN"/>
    <property type="match status" value="1"/>
</dbReference>
<sequence>MGEALDLYETDFIRWAESQAQALRAAAGARVNLPIDWENVAEEIESLGKSQRRELRSRLDTIIEHLLKLAYSPSVDPREGWRSTISRERRAIQLLLDDNRSLRREIPVILENALPGMADLVAEELLHRGEITRAGAEKIRTTRFSEAEVLERWFPTPGGDR</sequence>
<gene>
    <name evidence="1" type="ORF">HJG44_05985</name>
</gene>
<dbReference type="PANTHER" id="PTHR34235">
    <property type="entry name" value="SLR1203 PROTEIN-RELATED"/>
    <property type="match status" value="1"/>
</dbReference>
<dbReference type="EMBL" id="JABEPP010000002">
    <property type="protein sequence ID" value="NNM71945.1"/>
    <property type="molecule type" value="Genomic_DNA"/>
</dbReference>
<name>A0A849I6J6_9HYPH</name>
<protein>
    <submittedName>
        <fullName evidence="1">DUF29 domain-containing protein</fullName>
    </submittedName>
</protein>
<dbReference type="Proteomes" id="UP000564885">
    <property type="component" value="Unassembled WGS sequence"/>
</dbReference>
<evidence type="ECO:0000313" key="2">
    <source>
        <dbReference type="Proteomes" id="UP000564885"/>
    </source>
</evidence>
<accession>A0A849I6J6</accession>
<dbReference type="RefSeq" id="WP_171217468.1">
    <property type="nucleotide sequence ID" value="NZ_JABEPP010000002.1"/>
</dbReference>
<dbReference type="InterPro" id="IPR002636">
    <property type="entry name" value="DUF29"/>
</dbReference>
<proteinExistence type="predicted"/>